<accession>T1GHD1</accession>
<dbReference type="PRINTS" id="PR00176">
    <property type="entry name" value="NANEUSMPORT"/>
</dbReference>
<evidence type="ECO:0000256" key="5">
    <source>
        <dbReference type="ARBA" id="ARBA00022692"/>
    </source>
</evidence>
<keyword evidence="10" id="KW-0915">Sodium</keyword>
<dbReference type="GO" id="GO:0032809">
    <property type="term" value="C:neuronal cell body membrane"/>
    <property type="evidence" value="ECO:0007669"/>
    <property type="project" value="TreeGrafter"/>
</dbReference>
<comment type="subcellular location">
    <subcellularLocation>
        <location evidence="1">Cell membrane</location>
        <topology evidence="1">Multi-pass membrane protein</topology>
    </subcellularLocation>
</comment>
<keyword evidence="4" id="KW-1003">Cell membrane</keyword>
<reference evidence="16" key="2">
    <citation type="submission" date="2015-06" db="UniProtKB">
        <authorList>
            <consortium name="EnsemblMetazoa"/>
        </authorList>
    </citation>
    <scope>IDENTIFICATION</scope>
</reference>
<dbReference type="HOGENOM" id="CLU_1403926_0_0_1"/>
<evidence type="ECO:0000313" key="17">
    <source>
        <dbReference type="Proteomes" id="UP000015102"/>
    </source>
</evidence>
<evidence type="ECO:0000256" key="9">
    <source>
        <dbReference type="ARBA" id="ARBA00022989"/>
    </source>
</evidence>
<keyword evidence="13" id="KW-0325">Glycoprotein</keyword>
<feature type="transmembrane region" description="Helical" evidence="15">
    <location>
        <begin position="14"/>
        <end position="33"/>
    </location>
</feature>
<evidence type="ECO:0000256" key="10">
    <source>
        <dbReference type="ARBA" id="ARBA00023053"/>
    </source>
</evidence>
<keyword evidence="12 14" id="KW-1015">Disulfide bond</keyword>
<dbReference type="GO" id="GO:0051583">
    <property type="term" value="P:dopamine uptake involved in synaptic transmission"/>
    <property type="evidence" value="ECO:0007669"/>
    <property type="project" value="TreeGrafter"/>
</dbReference>
<dbReference type="Pfam" id="PF00209">
    <property type="entry name" value="SNF"/>
    <property type="match status" value="1"/>
</dbReference>
<dbReference type="GO" id="GO:0046872">
    <property type="term" value="F:metal ion binding"/>
    <property type="evidence" value="ECO:0007669"/>
    <property type="project" value="UniProtKB-KW"/>
</dbReference>
<dbReference type="PANTHER" id="PTHR11616">
    <property type="entry name" value="SODIUM/CHLORIDE DEPENDENT TRANSPORTER"/>
    <property type="match status" value="1"/>
</dbReference>
<evidence type="ECO:0000256" key="15">
    <source>
        <dbReference type="SAM" id="Phobius"/>
    </source>
</evidence>
<dbReference type="EnsemblMetazoa" id="MESCA002826-RA">
    <property type="protein sequence ID" value="MESCA002826-PA"/>
    <property type="gene ID" value="MESCA002826"/>
</dbReference>
<dbReference type="AlphaFoldDB" id="T1GHD1"/>
<evidence type="ECO:0000256" key="6">
    <source>
        <dbReference type="ARBA" id="ARBA00022723"/>
    </source>
</evidence>
<name>T1GHD1_MEGSC</name>
<dbReference type="GO" id="GO:0005330">
    <property type="term" value="F:dopamine:sodium symporter activity"/>
    <property type="evidence" value="ECO:0007669"/>
    <property type="project" value="TreeGrafter"/>
</dbReference>
<feature type="disulfide bond" evidence="14">
    <location>
        <begin position="99"/>
        <end position="108"/>
    </location>
</feature>
<evidence type="ECO:0000256" key="3">
    <source>
        <dbReference type="ARBA" id="ARBA00022448"/>
    </source>
</evidence>
<dbReference type="GO" id="GO:0042734">
    <property type="term" value="C:presynaptic membrane"/>
    <property type="evidence" value="ECO:0007669"/>
    <property type="project" value="TreeGrafter"/>
</dbReference>
<dbReference type="EMBL" id="CAQQ02182295">
    <property type="status" value="NOT_ANNOTATED_CDS"/>
    <property type="molecule type" value="Genomic_DNA"/>
</dbReference>
<protein>
    <submittedName>
        <fullName evidence="16">Uncharacterized protein</fullName>
    </submittedName>
</protein>
<evidence type="ECO:0000256" key="14">
    <source>
        <dbReference type="PIRSR" id="PIRSR600175-2"/>
    </source>
</evidence>
<organism evidence="16 17">
    <name type="scientific">Megaselia scalaris</name>
    <name type="common">Humpbacked fly</name>
    <name type="synonym">Phora scalaris</name>
    <dbReference type="NCBI Taxonomy" id="36166"/>
    <lineage>
        <taxon>Eukaryota</taxon>
        <taxon>Metazoa</taxon>
        <taxon>Ecdysozoa</taxon>
        <taxon>Arthropoda</taxon>
        <taxon>Hexapoda</taxon>
        <taxon>Insecta</taxon>
        <taxon>Pterygota</taxon>
        <taxon>Neoptera</taxon>
        <taxon>Endopterygota</taxon>
        <taxon>Diptera</taxon>
        <taxon>Brachycera</taxon>
        <taxon>Muscomorpha</taxon>
        <taxon>Platypezoidea</taxon>
        <taxon>Phoridae</taxon>
        <taxon>Megaseliini</taxon>
        <taxon>Megaselia</taxon>
    </lineage>
</organism>
<evidence type="ECO:0000256" key="13">
    <source>
        <dbReference type="ARBA" id="ARBA00023180"/>
    </source>
</evidence>
<keyword evidence="7" id="KW-0532">Neurotransmitter transport</keyword>
<dbReference type="GO" id="GO:0006865">
    <property type="term" value="P:amino acid transport"/>
    <property type="evidence" value="ECO:0007669"/>
    <property type="project" value="TreeGrafter"/>
</dbReference>
<dbReference type="PROSITE" id="PS50267">
    <property type="entry name" value="NA_NEUROTRAN_SYMP_3"/>
    <property type="match status" value="1"/>
</dbReference>
<dbReference type="GO" id="GO:0030424">
    <property type="term" value="C:axon"/>
    <property type="evidence" value="ECO:0007669"/>
    <property type="project" value="TreeGrafter"/>
</dbReference>
<evidence type="ECO:0000256" key="11">
    <source>
        <dbReference type="ARBA" id="ARBA00023136"/>
    </source>
</evidence>
<dbReference type="InterPro" id="IPR000175">
    <property type="entry name" value="Na/ntran_symport"/>
</dbReference>
<evidence type="ECO:0000313" key="16">
    <source>
        <dbReference type="EnsemblMetazoa" id="MESCA002826-PA"/>
    </source>
</evidence>
<feature type="transmembrane region" description="Helical" evidence="15">
    <location>
        <begin position="60"/>
        <end position="83"/>
    </location>
</feature>
<sequence>MYTKSREDREENKGAFLVPYCIMLLIGGIPLFYMELALGQHNRKGAITCWGRLVPLFKGIGYAVVLIAFYVDFYYNVIIAWSLRFFFASFTNNLPWTSCDNDWNTEDCKPFESTTNETILISDNSTILASKSAPEPPSNICYQLVLEILFSDHSELLNLHMGESSICYQLVLESLYFGHSEYLYVHMGESSTFL</sequence>
<dbReference type="EMBL" id="CAQQ02182294">
    <property type="status" value="NOT_ANNOTATED_CDS"/>
    <property type="molecule type" value="Genomic_DNA"/>
</dbReference>
<evidence type="ECO:0000256" key="1">
    <source>
        <dbReference type="ARBA" id="ARBA00004651"/>
    </source>
</evidence>
<keyword evidence="11 15" id="KW-0472">Membrane</keyword>
<dbReference type="PROSITE" id="PS00754">
    <property type="entry name" value="NA_NEUROTRAN_SYMP_2"/>
    <property type="match status" value="1"/>
</dbReference>
<evidence type="ECO:0000256" key="7">
    <source>
        <dbReference type="ARBA" id="ARBA00022775"/>
    </source>
</evidence>
<dbReference type="InterPro" id="IPR037272">
    <property type="entry name" value="SNS_sf"/>
</dbReference>
<keyword evidence="9 15" id="KW-1133">Transmembrane helix</keyword>
<keyword evidence="17" id="KW-1185">Reference proteome</keyword>
<keyword evidence="3" id="KW-0813">Transport</keyword>
<proteinExistence type="inferred from homology"/>
<dbReference type="STRING" id="36166.T1GHD1"/>
<keyword evidence="5 15" id="KW-0812">Transmembrane</keyword>
<keyword evidence="6" id="KW-0479">Metal-binding</keyword>
<reference evidence="17" key="1">
    <citation type="submission" date="2013-02" db="EMBL/GenBank/DDBJ databases">
        <authorList>
            <person name="Hughes D."/>
        </authorList>
    </citation>
    <scope>NUCLEOTIDE SEQUENCE</scope>
    <source>
        <strain>Durham</strain>
        <strain evidence="17">NC isolate 2 -- Noor lab</strain>
    </source>
</reference>
<evidence type="ECO:0000256" key="12">
    <source>
        <dbReference type="ARBA" id="ARBA00023157"/>
    </source>
</evidence>
<dbReference type="GO" id="GO:0015874">
    <property type="term" value="P:norepinephrine transport"/>
    <property type="evidence" value="ECO:0007669"/>
    <property type="project" value="TreeGrafter"/>
</dbReference>
<dbReference type="Proteomes" id="UP000015102">
    <property type="component" value="Unassembled WGS sequence"/>
</dbReference>
<comment type="similarity">
    <text evidence="2">Belongs to the sodium:neurotransmitter symporter (SNF) (TC 2.A.22) family.</text>
</comment>
<dbReference type="PANTHER" id="PTHR11616:SF320">
    <property type="entry name" value="SODIUM-DEPENDENT NORADRENALINE TRANSPORTER"/>
    <property type="match status" value="1"/>
</dbReference>
<evidence type="ECO:0000256" key="2">
    <source>
        <dbReference type="ARBA" id="ARBA00006459"/>
    </source>
</evidence>
<dbReference type="EMBL" id="CAQQ02182296">
    <property type="status" value="NOT_ANNOTATED_CDS"/>
    <property type="molecule type" value="Genomic_DNA"/>
</dbReference>
<evidence type="ECO:0000256" key="8">
    <source>
        <dbReference type="ARBA" id="ARBA00022847"/>
    </source>
</evidence>
<dbReference type="SUPFAM" id="SSF161070">
    <property type="entry name" value="SNF-like"/>
    <property type="match status" value="1"/>
</dbReference>
<keyword evidence="8" id="KW-0769">Symport</keyword>
<evidence type="ECO:0000256" key="4">
    <source>
        <dbReference type="ARBA" id="ARBA00022475"/>
    </source>
</evidence>